<dbReference type="InterPro" id="IPR012337">
    <property type="entry name" value="RNaseH-like_sf"/>
</dbReference>
<dbReference type="Proteomes" id="UP000594008">
    <property type="component" value="Chromosome"/>
</dbReference>
<dbReference type="SUPFAM" id="SSF46689">
    <property type="entry name" value="Homeodomain-like"/>
    <property type="match status" value="1"/>
</dbReference>
<feature type="coiled-coil region" evidence="2">
    <location>
        <begin position="66"/>
        <end position="100"/>
    </location>
</feature>
<feature type="domain" description="Integrase catalytic" evidence="3">
    <location>
        <begin position="236"/>
        <end position="404"/>
    </location>
</feature>
<dbReference type="InterPro" id="IPR002514">
    <property type="entry name" value="Transposase_8"/>
</dbReference>
<keyword evidence="5" id="KW-1185">Reference proteome</keyword>
<dbReference type="GO" id="GO:0015074">
    <property type="term" value="P:DNA integration"/>
    <property type="evidence" value="ECO:0007669"/>
    <property type="project" value="InterPro"/>
</dbReference>
<reference evidence="4 5" key="1">
    <citation type="submission" date="2020-10" db="EMBL/GenBank/DDBJ databases">
        <title>Streptomyces chromofuscus complate genome analysis.</title>
        <authorList>
            <person name="Anwar N."/>
        </authorList>
    </citation>
    <scope>NUCLEOTIDE SEQUENCE [LARGE SCALE GENOMIC DNA]</scope>
    <source>
        <strain evidence="4 5">DSM 40273</strain>
    </source>
</reference>
<accession>A0A7M2T8R9</accession>
<dbReference type="GO" id="GO:0006313">
    <property type="term" value="P:DNA transposition"/>
    <property type="evidence" value="ECO:0007669"/>
    <property type="project" value="InterPro"/>
</dbReference>
<dbReference type="InterPro" id="IPR036397">
    <property type="entry name" value="RNaseH_sf"/>
</dbReference>
<keyword evidence="2" id="KW-0175">Coiled coil</keyword>
<dbReference type="AlphaFoldDB" id="A0A7M2T8R9"/>
<comment type="function">
    <text evidence="1">Involved in the transposition of the insertion sequence.</text>
</comment>
<dbReference type="Pfam" id="PF13276">
    <property type="entry name" value="HTH_21"/>
    <property type="match status" value="1"/>
</dbReference>
<dbReference type="NCBIfam" id="NF033516">
    <property type="entry name" value="transpos_IS3"/>
    <property type="match status" value="1"/>
</dbReference>
<name>A0A7M2T8R9_STRCW</name>
<dbReference type="InterPro" id="IPR009057">
    <property type="entry name" value="Homeodomain-like_sf"/>
</dbReference>
<dbReference type="PROSITE" id="PS50994">
    <property type="entry name" value="INTEGRASE"/>
    <property type="match status" value="1"/>
</dbReference>
<dbReference type="Pfam" id="PF01527">
    <property type="entry name" value="HTH_Tnp_1"/>
    <property type="match status" value="1"/>
</dbReference>
<evidence type="ECO:0000313" key="4">
    <source>
        <dbReference type="EMBL" id="QOV44519.1"/>
    </source>
</evidence>
<gene>
    <name evidence="4" type="ORF">IPT68_00180</name>
</gene>
<dbReference type="GO" id="GO:0004803">
    <property type="term" value="F:transposase activity"/>
    <property type="evidence" value="ECO:0007669"/>
    <property type="project" value="InterPro"/>
</dbReference>
<dbReference type="InterPro" id="IPR048020">
    <property type="entry name" value="Transpos_IS3"/>
</dbReference>
<sequence>MARRSRYPLELRRRAVRMVAEVRDDYPNETAALQAVTEKLGIGSRETLRNWVKQHEIDAGQRPGTTTEESAQLKALKKENAELKRANEILKAAAKFLRGRARPATHALVAFIDEHRDRFGGVEPICRTLTEYDCKIAPSTYYAHKKRLAAPSARSVRDAQLKELISQVHTANYRVYGARKVWRELNRQGRVVARCTVERLMREMGIQGAVRGKRVITTLPGGQVERAPDRLDRDFVAAAPNRCWVADFTHVKTWSATVYVAFVVDTFSRRIVGWSAATVKETVFVLDALEMAIWQRDREQRPIRPGELIHPSDAGSQYTSFRLAEHLDAAGIAASIGSVGDAYDNALMESAIGLYKTELIKPQRPWKTLSQVELATAEWVDWYNHRRLHGEIGHIPPVEYEANYYTELTKPQVTTTI</sequence>
<evidence type="ECO:0000313" key="5">
    <source>
        <dbReference type="Proteomes" id="UP000594008"/>
    </source>
</evidence>
<dbReference type="GO" id="GO:0003677">
    <property type="term" value="F:DNA binding"/>
    <property type="evidence" value="ECO:0007669"/>
    <property type="project" value="InterPro"/>
</dbReference>
<dbReference type="KEGG" id="schf:IPT68_00180"/>
<dbReference type="Gene3D" id="3.30.420.10">
    <property type="entry name" value="Ribonuclease H-like superfamily/Ribonuclease H"/>
    <property type="match status" value="1"/>
</dbReference>
<dbReference type="InterPro" id="IPR036388">
    <property type="entry name" value="WH-like_DNA-bd_sf"/>
</dbReference>
<dbReference type="PANTHER" id="PTHR46889">
    <property type="entry name" value="TRANSPOSASE INSF FOR INSERTION SEQUENCE IS3B-RELATED"/>
    <property type="match status" value="1"/>
</dbReference>
<dbReference type="InterPro" id="IPR025948">
    <property type="entry name" value="HTH-like_dom"/>
</dbReference>
<evidence type="ECO:0000259" key="3">
    <source>
        <dbReference type="PROSITE" id="PS50994"/>
    </source>
</evidence>
<proteinExistence type="predicted"/>
<dbReference type="SUPFAM" id="SSF53098">
    <property type="entry name" value="Ribonuclease H-like"/>
    <property type="match status" value="1"/>
</dbReference>
<dbReference type="Gene3D" id="1.10.10.10">
    <property type="entry name" value="Winged helix-like DNA-binding domain superfamily/Winged helix DNA-binding domain"/>
    <property type="match status" value="1"/>
</dbReference>
<organism evidence="4 5">
    <name type="scientific">Streptomyces chromofuscus</name>
    <dbReference type="NCBI Taxonomy" id="42881"/>
    <lineage>
        <taxon>Bacteria</taxon>
        <taxon>Bacillati</taxon>
        <taxon>Actinomycetota</taxon>
        <taxon>Actinomycetes</taxon>
        <taxon>Kitasatosporales</taxon>
        <taxon>Streptomycetaceae</taxon>
        <taxon>Streptomyces</taxon>
    </lineage>
</organism>
<dbReference type="EMBL" id="CP063374">
    <property type="protein sequence ID" value="QOV44519.1"/>
    <property type="molecule type" value="Genomic_DNA"/>
</dbReference>
<dbReference type="RefSeq" id="WP_194074038.1">
    <property type="nucleotide sequence ID" value="NZ_CP063374.1"/>
</dbReference>
<dbReference type="PANTHER" id="PTHR46889:SF4">
    <property type="entry name" value="TRANSPOSASE INSO FOR INSERTION SEQUENCE ELEMENT IS911B-RELATED"/>
    <property type="match status" value="1"/>
</dbReference>
<evidence type="ECO:0000256" key="1">
    <source>
        <dbReference type="ARBA" id="ARBA00002286"/>
    </source>
</evidence>
<protein>
    <submittedName>
        <fullName evidence="4">IS3 family transposase</fullName>
    </submittedName>
</protein>
<evidence type="ECO:0000256" key="2">
    <source>
        <dbReference type="SAM" id="Coils"/>
    </source>
</evidence>
<dbReference type="InterPro" id="IPR001584">
    <property type="entry name" value="Integrase_cat-core"/>
</dbReference>
<dbReference type="InterPro" id="IPR050900">
    <property type="entry name" value="Transposase_IS3/IS150/IS904"/>
</dbReference>
<dbReference type="Pfam" id="PF00665">
    <property type="entry name" value="rve"/>
    <property type="match status" value="1"/>
</dbReference>
<dbReference type="Pfam" id="PF13333">
    <property type="entry name" value="rve_2"/>
    <property type="match status" value="1"/>
</dbReference>